<dbReference type="Proteomes" id="UP000001304">
    <property type="component" value="Chromosome"/>
</dbReference>
<dbReference type="BioCyc" id="IAGG583356:GHAH-612-MONOMER"/>
<reference evidence="3 4" key="1">
    <citation type="journal article" date="2010" name="Stand. Genomic Sci.">
        <title>Complete genome sequence of Ignisphaera aggregans type strain (AQ1.S1).</title>
        <authorList>
            <person name="Goker M."/>
            <person name="Held B."/>
            <person name="Lapidus A."/>
            <person name="Nolan M."/>
            <person name="Spring S."/>
            <person name="Yasawong M."/>
            <person name="Lucas S."/>
            <person name="Glavina Del Rio T."/>
            <person name="Tice H."/>
            <person name="Cheng J.F."/>
            <person name="Goodwin L."/>
            <person name="Tapia R."/>
            <person name="Pitluck S."/>
            <person name="Liolios K."/>
            <person name="Ivanova N."/>
            <person name="Mavromatis K."/>
            <person name="Mikhailova N."/>
            <person name="Pati A."/>
            <person name="Chen A."/>
            <person name="Palaniappan K."/>
            <person name="Brambilla E."/>
            <person name="Land M."/>
            <person name="Hauser L."/>
            <person name="Chang Y.J."/>
            <person name="Jeffries C.D."/>
            <person name="Brettin T."/>
            <person name="Detter J.C."/>
            <person name="Han C."/>
            <person name="Rohde M."/>
            <person name="Sikorski J."/>
            <person name="Woyke T."/>
            <person name="Bristow J."/>
            <person name="Eisen J.A."/>
            <person name="Markowitz V."/>
            <person name="Hugenholtz P."/>
            <person name="Kyrpides N.C."/>
            <person name="Klenk H.P."/>
        </authorList>
    </citation>
    <scope>NUCLEOTIDE SEQUENCE [LARGE SCALE GENOMIC DNA]</scope>
    <source>
        <strain evidence="4">DSM 17230 / JCM 13409 / AQ1.S1</strain>
    </source>
</reference>
<dbReference type="EMBL" id="CP002098">
    <property type="protein sequence ID" value="ADM27446.1"/>
    <property type="molecule type" value="Genomic_DNA"/>
</dbReference>
<keyword evidence="1" id="KW-0051">Antiviral defense</keyword>
<evidence type="ECO:0000313" key="4">
    <source>
        <dbReference type="Proteomes" id="UP000001304"/>
    </source>
</evidence>
<evidence type="ECO:0000313" key="3">
    <source>
        <dbReference type="EMBL" id="ADM27446.1"/>
    </source>
</evidence>
<proteinExistence type="predicted"/>
<dbReference type="STRING" id="583356.Igag_0612"/>
<keyword evidence="4" id="KW-1185">Reference proteome</keyword>
<protein>
    <recommendedName>
        <fullName evidence="2">CRISPR type III-associated protein domain-containing protein</fullName>
    </recommendedName>
</protein>
<name>E0SSH4_IGNAA</name>
<dbReference type="Pfam" id="PF03787">
    <property type="entry name" value="RAMPs"/>
    <property type="match status" value="1"/>
</dbReference>
<gene>
    <name evidence="3" type="ordered locus">Igag_0612</name>
</gene>
<sequence>MILIEKRIIEVRFKVRFVFSGGGQIFTYIKSKSDVVKLYEMLRLLEAKDKRFHDLCEQLNNMHEASSIFERVFYGDGIVYGFKGSSVKGFLRGLWDKIVFEMLIKRRFERLSDIDLVDELNLLELSKELDSLIPDGIKSLEKGLRDIKLISNIKSLYLVSISPYSCQGLNLCGRTDYNVVAELSRLNRRIVDVYKDSLEQCGCLRVGNEYHCIPLSYTCISCSLFGSHRFSSLLDFSNFVIKTDEAHLFTFLRKMTENRPRRKMDRSHRKEAEDMPQSPFTFEILGLDKPVEVYGTIRIVCNPIKISMLFGLSYLRFRDIWIPSHIYDQQLKNLHQEFIDSCIDRWSSECIDKLASFYVKLFEFLLRYAKSEGIGIGRRSRVGMGLIVEDPVVEVQR</sequence>
<accession>E0SSH4</accession>
<feature type="domain" description="CRISPR type III-associated protein" evidence="2">
    <location>
        <begin position="84"/>
        <end position="387"/>
    </location>
</feature>
<evidence type="ECO:0000256" key="1">
    <source>
        <dbReference type="ARBA" id="ARBA00023118"/>
    </source>
</evidence>
<dbReference type="AlphaFoldDB" id="E0SSH4"/>
<dbReference type="KEGG" id="iag:Igag_0612"/>
<dbReference type="HOGENOM" id="CLU_693744_0_0_2"/>
<dbReference type="GO" id="GO:0051607">
    <property type="term" value="P:defense response to virus"/>
    <property type="evidence" value="ECO:0007669"/>
    <property type="project" value="UniProtKB-KW"/>
</dbReference>
<dbReference type="InterPro" id="IPR005537">
    <property type="entry name" value="RAMP_III_fam"/>
</dbReference>
<evidence type="ECO:0000259" key="2">
    <source>
        <dbReference type="Pfam" id="PF03787"/>
    </source>
</evidence>
<organism evidence="3 4">
    <name type="scientific">Ignisphaera aggregans (strain DSM 17230 / JCM 13409 / AQ1.S1)</name>
    <dbReference type="NCBI Taxonomy" id="583356"/>
    <lineage>
        <taxon>Archaea</taxon>
        <taxon>Thermoproteota</taxon>
        <taxon>Thermoprotei</taxon>
        <taxon>Desulfurococcales</taxon>
        <taxon>Desulfurococcaceae</taxon>
        <taxon>Ignisphaera</taxon>
    </lineage>
</organism>